<sequence length="96" mass="10535">MGGLDSSFAPTGQERHWETKDLWPDEWLAAVLRRGRNRRCAVLAITTATDIAPGHAYAEPVSSAEQHMVLARLLPPGYRAMAMINGGPSLGDLYSW</sequence>
<dbReference type="AlphaFoldDB" id="A0A653F241"/>
<evidence type="ECO:0000313" key="1">
    <source>
        <dbReference type="EMBL" id="VTP03241.1"/>
    </source>
</evidence>
<gene>
    <name evidence="1" type="ORF">BIN_B_03848</name>
</gene>
<dbReference type="EMBL" id="LR589341">
    <property type="protein sequence ID" value="VTP03241.1"/>
    <property type="molecule type" value="Genomic_DNA"/>
</dbReference>
<protein>
    <submittedName>
        <fullName evidence="1">Uncharacterized protein</fullName>
    </submittedName>
</protein>
<name>A0A653F241_MYCKA</name>
<proteinExistence type="predicted"/>
<accession>A0A653F241</accession>
<reference evidence="1" key="1">
    <citation type="submission" date="2019-05" db="EMBL/GenBank/DDBJ databases">
        <authorList>
            <person name="Naeem R."/>
            <person name="Antony C."/>
            <person name="Guan Q."/>
        </authorList>
    </citation>
    <scope>NUCLEOTIDE SEQUENCE</scope>
    <source>
        <strain evidence="1">3</strain>
    </source>
</reference>
<organism evidence="1">
    <name type="scientific">Mycobacterium kansasii</name>
    <dbReference type="NCBI Taxonomy" id="1768"/>
    <lineage>
        <taxon>Bacteria</taxon>
        <taxon>Bacillati</taxon>
        <taxon>Actinomycetota</taxon>
        <taxon>Actinomycetes</taxon>
        <taxon>Mycobacteriales</taxon>
        <taxon>Mycobacteriaceae</taxon>
        <taxon>Mycobacterium</taxon>
    </lineage>
</organism>